<organism evidence="2 3">
    <name type="scientific">Adineta steineri</name>
    <dbReference type="NCBI Taxonomy" id="433720"/>
    <lineage>
        <taxon>Eukaryota</taxon>
        <taxon>Metazoa</taxon>
        <taxon>Spiralia</taxon>
        <taxon>Gnathifera</taxon>
        <taxon>Rotifera</taxon>
        <taxon>Eurotatoria</taxon>
        <taxon>Bdelloidea</taxon>
        <taxon>Adinetida</taxon>
        <taxon>Adinetidae</taxon>
        <taxon>Adineta</taxon>
    </lineage>
</organism>
<dbReference type="SUPFAM" id="SSF53098">
    <property type="entry name" value="Ribonuclease H-like"/>
    <property type="match status" value="1"/>
</dbReference>
<dbReference type="EMBL" id="CAJOAZ010011597">
    <property type="protein sequence ID" value="CAF4239421.1"/>
    <property type="molecule type" value="Genomic_DNA"/>
</dbReference>
<dbReference type="InterPro" id="IPR012337">
    <property type="entry name" value="RNaseH-like_sf"/>
</dbReference>
<dbReference type="Proteomes" id="UP000663844">
    <property type="component" value="Unassembled WGS sequence"/>
</dbReference>
<comment type="caution">
    <text evidence="2">The sequence shown here is derived from an EMBL/GenBank/DDBJ whole genome shotgun (WGS) entry which is preliminary data.</text>
</comment>
<dbReference type="Proteomes" id="UP000663845">
    <property type="component" value="Unassembled WGS sequence"/>
</dbReference>
<dbReference type="PANTHER" id="PTHR37162:SF1">
    <property type="entry name" value="BED-TYPE DOMAIN-CONTAINING PROTEIN"/>
    <property type="match status" value="1"/>
</dbReference>
<name>A0A820DXA8_9BILA</name>
<accession>A0A820DXA8</accession>
<evidence type="ECO:0000313" key="3">
    <source>
        <dbReference type="Proteomes" id="UP000663844"/>
    </source>
</evidence>
<dbReference type="PANTHER" id="PTHR37162">
    <property type="entry name" value="HAT FAMILY DIMERISATION DOMAINCONTAINING PROTEIN-RELATED"/>
    <property type="match status" value="1"/>
</dbReference>
<dbReference type="EMBL" id="CAJNOG010003695">
    <property type="protein sequence ID" value="CAF1534656.1"/>
    <property type="molecule type" value="Genomic_DNA"/>
</dbReference>
<dbReference type="AlphaFoldDB" id="A0A820DXA8"/>
<gene>
    <name evidence="1" type="ORF">JYZ213_LOCUS45348</name>
    <name evidence="2" type="ORF">OXD698_LOCUS42839</name>
</gene>
<evidence type="ECO:0000313" key="2">
    <source>
        <dbReference type="EMBL" id="CAF4239421.1"/>
    </source>
</evidence>
<feature type="non-terminal residue" evidence="2">
    <location>
        <position position="413"/>
    </location>
</feature>
<protein>
    <submittedName>
        <fullName evidence="2">Uncharacterized protein</fullName>
    </submittedName>
</protein>
<reference evidence="2" key="1">
    <citation type="submission" date="2021-02" db="EMBL/GenBank/DDBJ databases">
        <authorList>
            <person name="Nowell W R."/>
        </authorList>
    </citation>
    <scope>NUCLEOTIDE SEQUENCE</scope>
</reference>
<proteinExistence type="predicted"/>
<evidence type="ECO:0000313" key="1">
    <source>
        <dbReference type="EMBL" id="CAF1534656.1"/>
    </source>
</evidence>
<sequence length="413" mass="48131">MFPFVINHFTLEAGLVNSVLEVLNQPREAAVDIVVSLREVLKNHDIDIQQMTSIGADNTNTNFGCNHSVFSILNSEVSHLLKGNCYCHILNNSVRNSHHFLLVDIESSLSQLYSHFSSSSKRVVELKEYFEFVEEDYLCLLQHIKLRWLTLYKSIARLLKVYDPLSSYFLNMDNEDEDGARCPPSIKKFFLSDIAKCTLHFLHQVLFDIQTRNLELQRHGMSIANLHRIITTLLKKLNDRLEQKYFGHQTRVLLNAMSEDLQEKVISSFVKYLKNIIQYIEKYYKEHSLLAEAVAIFGIIEIDQIKFDQIEKCVSLLHLEVDHDKLFEEIISLQNCFKEVNSYRETLFVQIEKYIGGNRTEKQPVDTVLEELDVEEFVHKAPTQSHQDDCHKIRPDQLWAYLINKTTTNCDEI</sequence>